<feature type="region of interest" description="Disordered" evidence="6">
    <location>
        <begin position="1202"/>
        <end position="1281"/>
    </location>
</feature>
<dbReference type="GO" id="GO:0016281">
    <property type="term" value="C:eukaryotic translation initiation factor 4F complex"/>
    <property type="evidence" value="ECO:0007669"/>
    <property type="project" value="TreeGrafter"/>
</dbReference>
<sequence>QPPVRPAQGTYYRTNGPPSQGQRMSNHNRPQQQPLYTPQPSPYMHVSPMYIPTPNTMAYPTGFPAQRPPGYLQTVPTQIYTPHLSAAAFNHFSGTPAQAQPVQYYNFGQVMQQRAPGSIQQVSPMNATPSQAPLQNVSLPQNGPPLQQPFQQQQQQQRQVHKRRPNALKIIDPNTGADRLQEIFDDAAASSHPPSGESSARQTPQPPPAQQTHNKEVQAAFAKQVLQAINKDALDLPVPMRLEDTDHEERFATPPPQSTTLMSKFEHVAQSSKLQPGAKEFVLNTNTAKETPIVSANVDSAEVTLPNKLPKDRESPGRGASQRTAQQLQQHNSSSAGGAAARDPSEGTQRLCEKRRLLSGTLSVIKKLPLLKTRLNQFRNRLRWPVISSPSPPVQAVVAPAKENQISEKKTQQKKDSKAEQKAAKSVEKFEPPPPAAVAAVPVPAPVQQLPTPPAQDVNVNSAKKQNASRAASKQQQQQQQSASHNNNHKQAAAAAPTPQPAKPAGGGKAHKKNELNQKGANKEGTDMDAFNDNVAKEEINANVTTAPAPIPSPPRTNDINANSVPEMETTPVAKPDINVNVPAKKPEIEEIKPTAVTKPLPEPVVAPSKPALAPSKPVKSNPKFDITSIVTEKPKNIKPFISTVESHDETDRARAVSNDRLSQVKNDAGAKNDISKLDPRLNTRLPYREGQWSPANPSGLKVYQRDFLMALRDSPASRKVPENIPDVILADERGGLSDGRSSMGGRSSDFAPNYNNYGSRSNSLRGAIPKRGSQSKAGPSGKPKQPAMKVSLSVKGDVKLNEVENAWRPARLNRGENATSEDKKTEELYKRVRGVLNRLTPQKMDTLISQVKSFQIDTLERLQGVIDLCFDKAVDEPSYAVAYACLCNQLGLLQVPTSESTSERPEFVNFRKCLVTRCQLEFEKQSVNETGRNKILKQIESCTDPDKMKDLQFELEEHDRKLRMRSVGTIRFIGELFKQKMLTVNIMMRCLSILLENRDEESLECLCKLMTTIGKELETNNVSLNQIFSSLKVIVENKQQPKVSSRIRFMIQDVIDLRQSKWVPRRQDVNPKTIDQIQKEAETEQMNIQMMNSMPPPSRKDDRSNQGNQNDRRGGRGVRNNMSDDGGWTTMNNSRNRNQFSVQTDKLKSKAPATEEPLGNPLMFGAWGKGSVGSNNKVPASHSPNMYAALENIDMDKRGMNIRIGGNKDPYHSKGPSLERNYNKYDGRGSRSGSQHRSNDNSGPSSQRSTPAPSFAPPALQKPVAAPPAPAETPKMTEEQIERRISNSLEEYINGNCSVGEYFEEISEIPASYMSRVVCDSFFYVIEKKQHYRLKTGLLFANLLRSEKIQLNDYINGLKEVLPQADDLKIDIPKIWDCLAELLVDVICEEVLPLRELHSCCHVLIEQKQADKLLAPLFKLVVSRKGPMFLSSIWKQSNLRVEDFVSDNVAAGFIQDNQLEFLVGGKIKMSFEEMQEALCKVISTSSEIDSISNWISSNIEGQLKENTFIRALATAITIVSLDNKSKLSLSKLTAFQKLITLYVDNDSNKEMQYLYAIQTLINKMEHPQGLLLHICNGLYDMGVISEESFLAWEKDEDPAEQAGKGVALKQLTSFFTQLKENDEDEEDEGSASGN</sequence>
<feature type="compositionally biased region" description="Polar residues" evidence="6">
    <location>
        <begin position="1241"/>
        <end position="1253"/>
    </location>
</feature>
<dbReference type="SMART" id="SM00515">
    <property type="entry name" value="eIF5C"/>
    <property type="match status" value="1"/>
</dbReference>
<evidence type="ECO:0000256" key="4">
    <source>
        <dbReference type="ARBA" id="ARBA00022845"/>
    </source>
</evidence>
<dbReference type="SMART" id="SM00543">
    <property type="entry name" value="MIF4G"/>
    <property type="match status" value="1"/>
</dbReference>
<dbReference type="PANTHER" id="PTHR23253:SF78">
    <property type="entry name" value="EUKARYOTIC TRANSLATION INITIATION FACTOR 4G1, ISOFORM B-RELATED"/>
    <property type="match status" value="1"/>
</dbReference>
<dbReference type="InterPro" id="IPR003307">
    <property type="entry name" value="W2_domain"/>
</dbReference>
<feature type="compositionally biased region" description="Low complexity" evidence="6">
    <location>
        <begin position="437"/>
        <end position="450"/>
    </location>
</feature>
<feature type="region of interest" description="Disordered" evidence="6">
    <location>
        <begin position="385"/>
        <end position="620"/>
    </location>
</feature>
<evidence type="ECO:0000256" key="3">
    <source>
        <dbReference type="ARBA" id="ARBA00022553"/>
    </source>
</evidence>
<feature type="compositionally biased region" description="Low complexity" evidence="6">
    <location>
        <begin position="148"/>
        <end position="158"/>
    </location>
</feature>
<feature type="compositionally biased region" description="Basic and acidic residues" evidence="6">
    <location>
        <begin position="513"/>
        <end position="526"/>
    </location>
</feature>
<feature type="compositionally biased region" description="Polar residues" evidence="6">
    <location>
        <begin position="754"/>
        <end position="765"/>
    </location>
</feature>
<dbReference type="Pfam" id="PF02020">
    <property type="entry name" value="W2"/>
    <property type="match status" value="1"/>
</dbReference>
<accession>A0A0M4N086</accession>
<feature type="compositionally biased region" description="Basic and acidic residues" evidence="6">
    <location>
        <begin position="1099"/>
        <end position="1115"/>
    </location>
</feature>
<dbReference type="Pfam" id="PF02854">
    <property type="entry name" value="MIF4G"/>
    <property type="match status" value="1"/>
</dbReference>
<dbReference type="InterPro" id="IPR049485">
    <property type="entry name" value="eIF4G1-like_eIF4E-bd"/>
</dbReference>
<evidence type="ECO:0000313" key="9">
    <source>
        <dbReference type="EMBL" id="ALE20579.1"/>
    </source>
</evidence>
<feature type="compositionally biased region" description="Basic and acidic residues" evidence="6">
    <location>
        <begin position="405"/>
        <end position="431"/>
    </location>
</feature>
<evidence type="ECO:0000256" key="6">
    <source>
        <dbReference type="SAM" id="MobiDB-lite"/>
    </source>
</evidence>
<proteinExistence type="evidence at transcript level"/>
<dbReference type="GO" id="GO:0006417">
    <property type="term" value="P:regulation of translation"/>
    <property type="evidence" value="ECO:0007669"/>
    <property type="project" value="UniProtKB-KW"/>
</dbReference>
<protein>
    <submittedName>
        <fullName evidence="9">eIF4G-3</fullName>
    </submittedName>
</protein>
<dbReference type="Gene3D" id="1.25.40.180">
    <property type="match status" value="3"/>
</dbReference>
<comment type="similarity">
    <text evidence="1">Belongs to the eukaryotic initiation factor 4G family.</text>
</comment>
<evidence type="ECO:0000259" key="8">
    <source>
        <dbReference type="PROSITE" id="PS51366"/>
    </source>
</evidence>
<feature type="region of interest" description="Disordered" evidence="6">
    <location>
        <begin position="1092"/>
        <end position="1158"/>
    </location>
</feature>
<feature type="compositionally biased region" description="Polar residues" evidence="6">
    <location>
        <begin position="118"/>
        <end position="139"/>
    </location>
</feature>
<dbReference type="SUPFAM" id="SSF48371">
    <property type="entry name" value="ARM repeat"/>
    <property type="match status" value="3"/>
</dbReference>
<dbReference type="EMBL" id="KR075860">
    <property type="protein sequence ID" value="ALE20579.1"/>
    <property type="molecule type" value="mRNA"/>
</dbReference>
<keyword evidence="2" id="KW-0396">Initiation factor</keyword>
<feature type="compositionally biased region" description="Low complexity" evidence="6">
    <location>
        <begin position="385"/>
        <end position="401"/>
    </location>
</feature>
<organism evidence="9">
    <name type="scientific">Leptinotarsa decemlineata</name>
    <name type="common">Colorado potato beetle</name>
    <name type="synonym">Doryphora decemlineata</name>
    <dbReference type="NCBI Taxonomy" id="7539"/>
    <lineage>
        <taxon>Eukaryota</taxon>
        <taxon>Metazoa</taxon>
        <taxon>Ecdysozoa</taxon>
        <taxon>Arthropoda</taxon>
        <taxon>Hexapoda</taxon>
        <taxon>Insecta</taxon>
        <taxon>Pterygota</taxon>
        <taxon>Neoptera</taxon>
        <taxon>Endopterygota</taxon>
        <taxon>Coleoptera</taxon>
        <taxon>Polyphaga</taxon>
        <taxon>Cucujiformia</taxon>
        <taxon>Chrysomeloidea</taxon>
        <taxon>Chrysomelidae</taxon>
        <taxon>Chrysomelinae</taxon>
        <taxon>Doryphorini</taxon>
        <taxon>Leptinotarsa</taxon>
    </lineage>
</organism>
<feature type="region of interest" description="Disordered" evidence="6">
    <location>
        <begin position="299"/>
        <end position="349"/>
    </location>
</feature>
<dbReference type="FunFam" id="1.25.40.180:FF:000042">
    <property type="entry name" value="Eukaryotic translation initiation factor 4 gamma"/>
    <property type="match status" value="1"/>
</dbReference>
<dbReference type="CDD" id="cd11559">
    <property type="entry name" value="W2_eIF4G1_like"/>
    <property type="match status" value="1"/>
</dbReference>
<name>A0A0M4N086_LEPDE</name>
<dbReference type="InterPro" id="IPR003891">
    <property type="entry name" value="Initiation_fac_eIF4g_MI"/>
</dbReference>
<feature type="domain" description="W2" evidence="7">
    <location>
        <begin position="1465"/>
        <end position="1629"/>
    </location>
</feature>
<feature type="region of interest" description="Disordered" evidence="6">
    <location>
        <begin position="116"/>
        <end position="175"/>
    </location>
</feature>
<keyword evidence="4" id="KW-0810">Translation regulation</keyword>
<dbReference type="Pfam" id="PF21140">
    <property type="entry name" value="eIF4G1-like_eIF4E-bd"/>
    <property type="match status" value="1"/>
</dbReference>
<feature type="compositionally biased region" description="Low complexity" evidence="6">
    <location>
        <begin position="461"/>
        <end position="497"/>
    </location>
</feature>
<evidence type="ECO:0000256" key="5">
    <source>
        <dbReference type="ARBA" id="ARBA00022917"/>
    </source>
</evidence>
<dbReference type="OrthoDB" id="514777at2759"/>
<reference evidence="9" key="1">
    <citation type="submission" date="2015-03" db="EMBL/GenBank/DDBJ databases">
        <title>Insulin signal pathway.</title>
        <authorList>
            <person name="Fu K."/>
        </authorList>
    </citation>
    <scope>NUCLEOTIDE SEQUENCE</scope>
</reference>
<feature type="compositionally biased region" description="Polar residues" evidence="6">
    <location>
        <begin position="321"/>
        <end position="336"/>
    </location>
</feature>
<dbReference type="Pfam" id="PF02847">
    <property type="entry name" value="MA3"/>
    <property type="match status" value="1"/>
</dbReference>
<evidence type="ECO:0000256" key="2">
    <source>
        <dbReference type="ARBA" id="ARBA00022540"/>
    </source>
</evidence>
<feature type="domain" description="MI" evidence="8">
    <location>
        <begin position="1281"/>
        <end position="1403"/>
    </location>
</feature>
<feature type="compositionally biased region" description="Polar residues" evidence="6">
    <location>
        <begin position="192"/>
        <end position="201"/>
    </location>
</feature>
<dbReference type="PROSITE" id="PS51363">
    <property type="entry name" value="W2"/>
    <property type="match status" value="1"/>
</dbReference>
<keyword evidence="5" id="KW-0648">Protein biosynthesis</keyword>
<feature type="region of interest" description="Disordered" evidence="6">
    <location>
        <begin position="188"/>
        <end position="215"/>
    </location>
</feature>
<dbReference type="InterPro" id="IPR016024">
    <property type="entry name" value="ARM-type_fold"/>
</dbReference>
<dbReference type="GO" id="GO:0003743">
    <property type="term" value="F:translation initiation factor activity"/>
    <property type="evidence" value="ECO:0007669"/>
    <property type="project" value="UniProtKB-KW"/>
</dbReference>
<feature type="compositionally biased region" description="Low complexity" evidence="6">
    <location>
        <begin position="604"/>
        <end position="620"/>
    </location>
</feature>
<feature type="region of interest" description="Disordered" evidence="6">
    <location>
        <begin position="733"/>
        <end position="790"/>
    </location>
</feature>
<dbReference type="PROSITE" id="PS51366">
    <property type="entry name" value="MI"/>
    <property type="match status" value="1"/>
</dbReference>
<dbReference type="PANTHER" id="PTHR23253">
    <property type="entry name" value="EUKARYOTIC TRANSLATION INITIATION FACTOR 4 GAMMA"/>
    <property type="match status" value="1"/>
</dbReference>
<dbReference type="GO" id="GO:0003729">
    <property type="term" value="F:mRNA binding"/>
    <property type="evidence" value="ECO:0007669"/>
    <property type="project" value="TreeGrafter"/>
</dbReference>
<evidence type="ECO:0000256" key="1">
    <source>
        <dbReference type="ARBA" id="ARBA00005775"/>
    </source>
</evidence>
<feature type="region of interest" description="Disordered" evidence="6">
    <location>
        <begin position="1"/>
        <end position="40"/>
    </location>
</feature>
<feature type="non-terminal residue" evidence="9">
    <location>
        <position position="1"/>
    </location>
</feature>
<feature type="compositionally biased region" description="Polar residues" evidence="6">
    <location>
        <begin position="1130"/>
        <end position="1145"/>
    </location>
</feature>
<feature type="compositionally biased region" description="Polar residues" evidence="6">
    <location>
        <begin position="11"/>
        <end position="38"/>
    </location>
</feature>
<evidence type="ECO:0000259" key="7">
    <source>
        <dbReference type="PROSITE" id="PS51363"/>
    </source>
</evidence>
<feature type="compositionally biased region" description="Low complexity" evidence="6">
    <location>
        <begin position="739"/>
        <end position="749"/>
    </location>
</feature>
<dbReference type="SMART" id="SM00544">
    <property type="entry name" value="MA3"/>
    <property type="match status" value="1"/>
</dbReference>
<keyword evidence="3" id="KW-0597">Phosphoprotein</keyword>
<dbReference type="InterPro" id="IPR003890">
    <property type="entry name" value="MIF4G-like_typ-3"/>
</dbReference>